<feature type="domain" description="GGDEF" evidence="2">
    <location>
        <begin position="254"/>
        <end position="386"/>
    </location>
</feature>
<keyword evidence="3" id="KW-0548">Nucleotidyltransferase</keyword>
<dbReference type="CDD" id="cd01949">
    <property type="entry name" value="GGDEF"/>
    <property type="match status" value="1"/>
</dbReference>
<name>A0ABZ0RU36_9BACI</name>
<dbReference type="EC" id="2.7.7.65" evidence="3"/>
<reference evidence="3 4" key="1">
    <citation type="submission" date="2023-09" db="EMBL/GenBank/DDBJ databases">
        <authorList>
            <person name="Page C.A."/>
            <person name="Perez-Diaz I.M."/>
        </authorList>
    </citation>
    <scope>NUCLEOTIDE SEQUENCE [LARGE SCALE GENOMIC DNA]</scope>
    <source>
        <strain evidence="3 4">Ll15</strain>
    </source>
</reference>
<feature type="transmembrane region" description="Helical" evidence="1">
    <location>
        <begin position="151"/>
        <end position="172"/>
    </location>
</feature>
<evidence type="ECO:0000313" key="4">
    <source>
        <dbReference type="Proteomes" id="UP001322664"/>
    </source>
</evidence>
<evidence type="ECO:0000256" key="1">
    <source>
        <dbReference type="SAM" id="Phobius"/>
    </source>
</evidence>
<dbReference type="Pfam" id="PF00990">
    <property type="entry name" value="GGDEF"/>
    <property type="match status" value="1"/>
</dbReference>
<feature type="transmembrane region" description="Helical" evidence="1">
    <location>
        <begin position="12"/>
        <end position="31"/>
    </location>
</feature>
<feature type="transmembrane region" description="Helical" evidence="1">
    <location>
        <begin position="192"/>
        <end position="212"/>
    </location>
</feature>
<organism evidence="3 4">
    <name type="scientific">Lysinibacillus louembei</name>
    <dbReference type="NCBI Taxonomy" id="1470088"/>
    <lineage>
        <taxon>Bacteria</taxon>
        <taxon>Bacillati</taxon>
        <taxon>Bacillota</taxon>
        <taxon>Bacilli</taxon>
        <taxon>Bacillales</taxon>
        <taxon>Bacillaceae</taxon>
        <taxon>Lysinibacillus</taxon>
    </lineage>
</organism>
<dbReference type="EMBL" id="CP137624">
    <property type="protein sequence ID" value="WPK10816.1"/>
    <property type="molecule type" value="Genomic_DNA"/>
</dbReference>
<dbReference type="InterPro" id="IPR029787">
    <property type="entry name" value="Nucleotide_cyclase"/>
</dbReference>
<keyword evidence="4" id="KW-1185">Reference proteome</keyword>
<keyword evidence="1" id="KW-0472">Membrane</keyword>
<dbReference type="InterPro" id="IPR043128">
    <property type="entry name" value="Rev_trsase/Diguanyl_cyclase"/>
</dbReference>
<keyword evidence="3" id="KW-0808">Transferase</keyword>
<feature type="transmembrane region" description="Helical" evidence="1">
    <location>
        <begin position="125"/>
        <end position="144"/>
    </location>
</feature>
<dbReference type="RefSeq" id="WP_319835964.1">
    <property type="nucleotide sequence ID" value="NZ_CP137624.1"/>
</dbReference>
<accession>A0ABZ0RU36</accession>
<dbReference type="PROSITE" id="PS50887">
    <property type="entry name" value="GGDEF"/>
    <property type="match status" value="1"/>
</dbReference>
<sequence length="386" mass="44009">MSLLLLDMKTVISLLVIGNICTIILISAYSYQYNNRTVWTFVLGKLLQVIAFTMLLLRDILPFTLSVFLSNTSLLIGTMIECIALLMLLKCLTTTVKRTVFIVTLIGLFSFYSAILFYNFENVRIAVISITIFTLIIFPVYSFYQNRKTSILQYIMLILYSAIALSLMFRAYNALFISTDVTLFAENRYQTLAFLTRFIEMLVGSIGFILLAKEQTDIELTRMAMLDELTNIYNRRAFIQRANALIATELKRKKQLSFIIFDIDRFKGINDTYGHDIGDYILREISQLITNTLPKDSIFGRYGGDEFVILVPNCNRDNAKQLAEALRMAVLHHPFQYISTACTLSLGVATTEVITTISLDGLYKNADKALYHAKENGRNQVYAMSF</sequence>
<evidence type="ECO:0000259" key="2">
    <source>
        <dbReference type="PROSITE" id="PS50887"/>
    </source>
</evidence>
<feature type="transmembrane region" description="Helical" evidence="1">
    <location>
        <begin position="38"/>
        <end position="57"/>
    </location>
</feature>
<dbReference type="Proteomes" id="UP001322664">
    <property type="component" value="Chromosome"/>
</dbReference>
<dbReference type="InterPro" id="IPR050469">
    <property type="entry name" value="Diguanylate_Cyclase"/>
</dbReference>
<protein>
    <submittedName>
        <fullName evidence="3">Diguanylate cyclase</fullName>
        <ecNumber evidence="3">2.7.7.65</ecNumber>
    </submittedName>
</protein>
<dbReference type="Gene3D" id="3.30.70.270">
    <property type="match status" value="1"/>
</dbReference>
<keyword evidence="1" id="KW-1133">Transmembrane helix</keyword>
<feature type="transmembrane region" description="Helical" evidence="1">
    <location>
        <begin position="100"/>
        <end position="119"/>
    </location>
</feature>
<keyword evidence="1" id="KW-0812">Transmembrane</keyword>
<dbReference type="SMART" id="SM00267">
    <property type="entry name" value="GGDEF"/>
    <property type="match status" value="1"/>
</dbReference>
<dbReference type="PANTHER" id="PTHR45138">
    <property type="entry name" value="REGULATORY COMPONENTS OF SENSORY TRANSDUCTION SYSTEM"/>
    <property type="match status" value="1"/>
</dbReference>
<dbReference type="GO" id="GO:0052621">
    <property type="term" value="F:diguanylate cyclase activity"/>
    <property type="evidence" value="ECO:0007669"/>
    <property type="project" value="UniProtKB-EC"/>
</dbReference>
<dbReference type="InterPro" id="IPR000160">
    <property type="entry name" value="GGDEF_dom"/>
</dbReference>
<evidence type="ECO:0000313" key="3">
    <source>
        <dbReference type="EMBL" id="WPK10816.1"/>
    </source>
</evidence>
<dbReference type="SUPFAM" id="SSF55073">
    <property type="entry name" value="Nucleotide cyclase"/>
    <property type="match status" value="1"/>
</dbReference>
<dbReference type="PANTHER" id="PTHR45138:SF9">
    <property type="entry name" value="DIGUANYLATE CYCLASE DGCM-RELATED"/>
    <property type="match status" value="1"/>
</dbReference>
<dbReference type="NCBIfam" id="TIGR00254">
    <property type="entry name" value="GGDEF"/>
    <property type="match status" value="1"/>
</dbReference>
<proteinExistence type="predicted"/>
<gene>
    <name evidence="3" type="ORF">R6U77_13090</name>
</gene>
<feature type="transmembrane region" description="Helical" evidence="1">
    <location>
        <begin position="63"/>
        <end position="88"/>
    </location>
</feature>